<dbReference type="AlphaFoldDB" id="A0A1J1HDT3"/>
<sequence>MSMNDICEKRQSCLRKKRKIEKCYNVWESIFSKTIGCSKDEIRKKVAKRKRDKERLLSILYGSVFKGRKYLLYSRKWRGKTVSEIINQDKRNYLNLKHLKNVDNSYFCKLAIGYVDQNDKNYFKKKGENVFMKNDVNNMKKVQPNFNNATNKRKGTHIEKNGTNNDIEEVYDRLNFLEKRSYKNKYKDNNNLSINSPYNNRLPNDKSYEDNSDESKVVKYKYLPTGVFYSRVSKSFIANWIDDKTKKQIKIPYKISEFGVEKCMILAILSRNLRISNLNNVLKYYDNLTLDQKEKMLQAIRTTQKSEKLFNDILKQNNKDITSIINSNNIANKNNENEQKNISLKKNLIEKKKIKQSYNNSEKLPTGVYFYQGSYVANWWETNQKKQFKVPFKISEYGITRAKNLAIISRLIRSSSAHEVNLLLTQMEQNKSITKLNYTTISNLAFKYIKNQPKKDI</sequence>
<dbReference type="OrthoDB" id="372114at2759"/>
<organism evidence="2 3">
    <name type="scientific">Plasmodium relictum</name>
    <dbReference type="NCBI Taxonomy" id="85471"/>
    <lineage>
        <taxon>Eukaryota</taxon>
        <taxon>Sar</taxon>
        <taxon>Alveolata</taxon>
        <taxon>Apicomplexa</taxon>
        <taxon>Aconoidasida</taxon>
        <taxon>Haemosporida</taxon>
        <taxon>Plasmodiidae</taxon>
        <taxon>Plasmodium</taxon>
        <taxon>Plasmodium (Haemamoeba)</taxon>
    </lineage>
</organism>
<feature type="region of interest" description="Disordered" evidence="1">
    <location>
        <begin position="188"/>
        <end position="211"/>
    </location>
</feature>
<dbReference type="GeneID" id="39737713"/>
<evidence type="ECO:0000313" key="3">
    <source>
        <dbReference type="Proteomes" id="UP000220158"/>
    </source>
</evidence>
<protein>
    <submittedName>
        <fullName evidence="2">Transcription factor with AP2 domain(S), putative</fullName>
    </submittedName>
</protein>
<evidence type="ECO:0000313" key="2">
    <source>
        <dbReference type="EMBL" id="CRH01582.1"/>
    </source>
</evidence>
<feature type="compositionally biased region" description="Low complexity" evidence="1">
    <location>
        <begin position="189"/>
        <end position="200"/>
    </location>
</feature>
<name>A0A1J1HDT3_PLARL</name>
<feature type="region of interest" description="Disordered" evidence="1">
    <location>
        <begin position="141"/>
        <end position="162"/>
    </location>
</feature>
<dbReference type="Proteomes" id="UP000220158">
    <property type="component" value="Chromosome 12"/>
</dbReference>
<reference evidence="2 3" key="1">
    <citation type="submission" date="2015-04" db="EMBL/GenBank/DDBJ databases">
        <authorList>
            <consortium name="Pathogen Informatics"/>
        </authorList>
    </citation>
    <scope>NUCLEOTIDE SEQUENCE [LARGE SCALE GENOMIC DNA]</scope>
    <source>
        <strain evidence="2 3">SGS1</strain>
    </source>
</reference>
<gene>
    <name evidence="2" type="primary">ApiAP2</name>
    <name evidence="2" type="ORF">PRELSG_1246900</name>
</gene>
<dbReference type="KEGG" id="prel:PRELSG_1246900"/>
<evidence type="ECO:0000256" key="1">
    <source>
        <dbReference type="SAM" id="MobiDB-lite"/>
    </source>
</evidence>
<keyword evidence="3" id="KW-1185">Reference proteome</keyword>
<dbReference type="VEuPathDB" id="PlasmoDB:PRELSG_1246900"/>
<dbReference type="RefSeq" id="XP_028534581.1">
    <property type="nucleotide sequence ID" value="XM_028678275.1"/>
</dbReference>
<dbReference type="EMBL" id="LN835307">
    <property type="protein sequence ID" value="CRH01582.1"/>
    <property type="molecule type" value="Genomic_DNA"/>
</dbReference>
<accession>A0A1J1HDT3</accession>
<proteinExistence type="predicted"/>